<evidence type="ECO:0000256" key="6">
    <source>
        <dbReference type="SAM" id="MobiDB-lite"/>
    </source>
</evidence>
<dbReference type="Pfam" id="PF00046">
    <property type="entry name" value="Homeodomain"/>
    <property type="match status" value="1"/>
</dbReference>
<dbReference type="GO" id="GO:1990837">
    <property type="term" value="F:sequence-specific double-stranded DNA binding"/>
    <property type="evidence" value="ECO:0007669"/>
    <property type="project" value="TreeGrafter"/>
</dbReference>
<comment type="subcellular location">
    <subcellularLocation>
        <location evidence="4 5">Nucleus</location>
    </subcellularLocation>
</comment>
<evidence type="ECO:0000259" key="7">
    <source>
        <dbReference type="PROSITE" id="PS50071"/>
    </source>
</evidence>
<organism evidence="8">
    <name type="scientific">Ptychodera flava</name>
    <name type="common">Acorn worm</name>
    <dbReference type="NCBI Taxonomy" id="63121"/>
    <lineage>
        <taxon>Eukaryota</taxon>
        <taxon>Metazoa</taxon>
        <taxon>Hemichordata</taxon>
        <taxon>Enteropneusta</taxon>
        <taxon>Ptychoderidae</taxon>
        <taxon>Ptychodera</taxon>
    </lineage>
</organism>
<feature type="region of interest" description="Disordered" evidence="6">
    <location>
        <begin position="249"/>
        <end position="297"/>
    </location>
</feature>
<evidence type="ECO:0000256" key="5">
    <source>
        <dbReference type="RuleBase" id="RU000682"/>
    </source>
</evidence>
<dbReference type="CDD" id="cd00086">
    <property type="entry name" value="homeodomain"/>
    <property type="match status" value="1"/>
</dbReference>
<feature type="domain" description="Homeobox" evidence="7">
    <location>
        <begin position="189"/>
        <end position="249"/>
    </location>
</feature>
<evidence type="ECO:0000256" key="4">
    <source>
        <dbReference type="PROSITE-ProRule" id="PRU00108"/>
    </source>
</evidence>
<proteinExistence type="evidence at transcript level"/>
<dbReference type="GO" id="GO:0000981">
    <property type="term" value="F:DNA-binding transcription factor activity, RNA polymerase II-specific"/>
    <property type="evidence" value="ECO:0007669"/>
    <property type="project" value="InterPro"/>
</dbReference>
<dbReference type="PANTHER" id="PTHR47421">
    <property type="entry name" value="GS HOMEOBOX 2"/>
    <property type="match status" value="1"/>
</dbReference>
<protein>
    <submittedName>
        <fullName evidence="8">Transcription factor Gsx</fullName>
    </submittedName>
</protein>
<sequence>VAELLQLHKWSGLFFSTNKESTLEATLMSRSFYVDSLILNKPSPRHALEGDHHALPIGHNHTTHGAETSVNSLHCNSPYPGSKSDTVVNNMCPLCIRGEPSTCSTINNMVTTTVSMFKPPSSVVNVMSHPITTPYLDHHRDRHHSALGISPSLPRQATTASPAAFRLPVDPRRLQYMPMNVDANSDNLQSSKRIRTAFTSTQLLELEREFAANMYLSRLRRIEIATYLNLSEKQVKIWFQNRRVQYKKRRKTRVRDCRCPEMVSRGGMNQSNSTTHAQNEGSESSPKSDSTNSLSSS</sequence>
<dbReference type="InterPro" id="IPR009057">
    <property type="entry name" value="Homeodomain-like_sf"/>
</dbReference>
<dbReference type="PROSITE" id="PS50071">
    <property type="entry name" value="HOMEOBOX_2"/>
    <property type="match status" value="1"/>
</dbReference>
<dbReference type="PROSITE" id="PS00027">
    <property type="entry name" value="HOMEOBOX_1"/>
    <property type="match status" value="1"/>
</dbReference>
<dbReference type="Gene3D" id="1.10.10.60">
    <property type="entry name" value="Homeodomain-like"/>
    <property type="match status" value="1"/>
</dbReference>
<feature type="DNA-binding region" description="Homeobox" evidence="4">
    <location>
        <begin position="191"/>
        <end position="250"/>
    </location>
</feature>
<dbReference type="AlphaFoldDB" id="Q6T4Q6"/>
<dbReference type="InterPro" id="IPR020479">
    <property type="entry name" value="HD_metazoa"/>
</dbReference>
<keyword evidence="1 4" id="KW-0238">DNA-binding</keyword>
<evidence type="ECO:0000256" key="1">
    <source>
        <dbReference type="ARBA" id="ARBA00023125"/>
    </source>
</evidence>
<dbReference type="PANTHER" id="PTHR47421:SF2">
    <property type="entry name" value="GS HOMEOBOX 1"/>
    <property type="match status" value="1"/>
</dbReference>
<dbReference type="SUPFAM" id="SSF46689">
    <property type="entry name" value="Homeodomain-like"/>
    <property type="match status" value="1"/>
</dbReference>
<dbReference type="InterPro" id="IPR042191">
    <property type="entry name" value="GSH1/2"/>
</dbReference>
<evidence type="ECO:0000256" key="2">
    <source>
        <dbReference type="ARBA" id="ARBA00023155"/>
    </source>
</evidence>
<feature type="non-terminal residue" evidence="8">
    <location>
        <position position="1"/>
    </location>
</feature>
<dbReference type="SMART" id="SM00389">
    <property type="entry name" value="HOX"/>
    <property type="match status" value="1"/>
</dbReference>
<evidence type="ECO:0000313" key="8">
    <source>
        <dbReference type="EMBL" id="AAR07642.1"/>
    </source>
</evidence>
<accession>Q6T4Q6</accession>
<dbReference type="GO" id="GO:0005634">
    <property type="term" value="C:nucleus"/>
    <property type="evidence" value="ECO:0007669"/>
    <property type="project" value="UniProtKB-SubCell"/>
</dbReference>
<evidence type="ECO:0000256" key="3">
    <source>
        <dbReference type="ARBA" id="ARBA00023242"/>
    </source>
</evidence>
<dbReference type="InterPro" id="IPR017970">
    <property type="entry name" value="Homeobox_CS"/>
</dbReference>
<keyword evidence="3 4" id="KW-0539">Nucleus</keyword>
<dbReference type="PRINTS" id="PR00024">
    <property type="entry name" value="HOMEOBOX"/>
</dbReference>
<name>Q6T4Q6_PTYFL</name>
<dbReference type="EMBL" id="AY436761">
    <property type="protein sequence ID" value="AAR07642.1"/>
    <property type="molecule type" value="mRNA"/>
</dbReference>
<dbReference type="InterPro" id="IPR001356">
    <property type="entry name" value="HD"/>
</dbReference>
<feature type="compositionally biased region" description="Polar residues" evidence="6">
    <location>
        <begin position="267"/>
        <end position="297"/>
    </location>
</feature>
<keyword evidence="2 4" id="KW-0371">Homeobox</keyword>
<reference evidence="8" key="1">
    <citation type="journal article" date="2004" name="Mol. Phylogenet. Evol.">
        <title>Isolation of Hox and Parahox genes in the hemichordate Ptychodera flava and the evolution of deuterostome Hox genes.</title>
        <authorList>
            <person name="Peterson K.J."/>
        </authorList>
    </citation>
    <scope>NUCLEOTIDE SEQUENCE</scope>
</reference>